<gene>
    <name evidence="1" type="ORF">THITE_2110252</name>
</gene>
<evidence type="ECO:0000313" key="2">
    <source>
        <dbReference type="Proteomes" id="UP000008181"/>
    </source>
</evidence>
<dbReference type="RefSeq" id="XP_003650614.1">
    <property type="nucleotide sequence ID" value="XM_003650566.1"/>
</dbReference>
<reference evidence="1 2" key="1">
    <citation type="journal article" date="2011" name="Nat. Biotechnol.">
        <title>Comparative genomic analysis of the thermophilic biomass-degrading fungi Myceliophthora thermophila and Thielavia terrestris.</title>
        <authorList>
            <person name="Berka R.M."/>
            <person name="Grigoriev I.V."/>
            <person name="Otillar R."/>
            <person name="Salamov A."/>
            <person name="Grimwood J."/>
            <person name="Reid I."/>
            <person name="Ishmael N."/>
            <person name="John T."/>
            <person name="Darmond C."/>
            <person name="Moisan M.-C."/>
            <person name="Henrissat B."/>
            <person name="Coutinho P.M."/>
            <person name="Lombard V."/>
            <person name="Natvig D.O."/>
            <person name="Lindquist E."/>
            <person name="Schmutz J."/>
            <person name="Lucas S."/>
            <person name="Harris P."/>
            <person name="Powlowski J."/>
            <person name="Bellemare A."/>
            <person name="Taylor D."/>
            <person name="Butler G."/>
            <person name="de Vries R.P."/>
            <person name="Allijn I.E."/>
            <person name="van den Brink J."/>
            <person name="Ushinsky S."/>
            <person name="Storms R."/>
            <person name="Powell A.J."/>
            <person name="Paulsen I.T."/>
            <person name="Elbourne L.D.H."/>
            <person name="Baker S.E."/>
            <person name="Magnuson J."/>
            <person name="LaBoissiere S."/>
            <person name="Clutterbuck A.J."/>
            <person name="Martinez D."/>
            <person name="Wogulis M."/>
            <person name="de Leon A.L."/>
            <person name="Rey M.W."/>
            <person name="Tsang A."/>
        </authorList>
    </citation>
    <scope>NUCLEOTIDE SEQUENCE [LARGE SCALE GENOMIC DNA]</scope>
    <source>
        <strain evidence="2">ATCC 38088 / NRRL 8126</strain>
    </source>
</reference>
<proteinExistence type="predicted"/>
<dbReference type="HOGENOM" id="CLU_2924341_0_0_1"/>
<dbReference type="GeneID" id="11521245"/>
<dbReference type="KEGG" id="ttt:THITE_2110252"/>
<dbReference type="AlphaFoldDB" id="G2QS89"/>
<dbReference type="Proteomes" id="UP000008181">
    <property type="component" value="Chromosome 1"/>
</dbReference>
<protein>
    <submittedName>
        <fullName evidence="1">Uncharacterized protein</fullName>
    </submittedName>
</protein>
<dbReference type="PROSITE" id="PS51257">
    <property type="entry name" value="PROKAR_LIPOPROTEIN"/>
    <property type="match status" value="1"/>
</dbReference>
<dbReference type="EMBL" id="CP003009">
    <property type="protein sequence ID" value="AEO64278.1"/>
    <property type="molecule type" value="Genomic_DNA"/>
</dbReference>
<organism evidence="1 2">
    <name type="scientific">Thermothielavioides terrestris (strain ATCC 38088 / NRRL 8126)</name>
    <name type="common">Thielavia terrestris</name>
    <dbReference type="NCBI Taxonomy" id="578455"/>
    <lineage>
        <taxon>Eukaryota</taxon>
        <taxon>Fungi</taxon>
        <taxon>Dikarya</taxon>
        <taxon>Ascomycota</taxon>
        <taxon>Pezizomycotina</taxon>
        <taxon>Sordariomycetes</taxon>
        <taxon>Sordariomycetidae</taxon>
        <taxon>Sordariales</taxon>
        <taxon>Chaetomiaceae</taxon>
        <taxon>Thermothielavioides</taxon>
        <taxon>Thermothielavioides terrestris</taxon>
    </lineage>
</organism>
<sequence>MALLPRAALWPVWLEPVQPQRPSFPPSVASLACESSCTLPSRVLPFLAANLKSGLKDELRG</sequence>
<accession>G2QS89</accession>
<evidence type="ECO:0000313" key="1">
    <source>
        <dbReference type="EMBL" id="AEO64278.1"/>
    </source>
</evidence>
<keyword evidence="2" id="KW-1185">Reference proteome</keyword>
<name>G2QS89_THETT</name>